<feature type="domain" description="Phosphoribosylformylglycinamidine synthase linker" evidence="11">
    <location>
        <begin position="11"/>
        <end position="52"/>
    </location>
</feature>
<dbReference type="InterPro" id="IPR010918">
    <property type="entry name" value="PurM-like_C_dom"/>
</dbReference>
<feature type="domain" description="PurM-like C-terminal" evidence="10">
    <location>
        <begin position="576"/>
        <end position="707"/>
    </location>
</feature>
<dbReference type="GO" id="GO:0006189">
    <property type="term" value="P:'de novo' IMP biosynthetic process"/>
    <property type="evidence" value="ECO:0007669"/>
    <property type="project" value="InterPro"/>
</dbReference>
<dbReference type="SUPFAM" id="SSF56042">
    <property type="entry name" value="PurM C-terminal domain-like"/>
    <property type="match status" value="2"/>
</dbReference>
<evidence type="ECO:0000256" key="6">
    <source>
        <dbReference type="ARBA" id="ARBA00022840"/>
    </source>
</evidence>
<evidence type="ECO:0000259" key="10">
    <source>
        <dbReference type="Pfam" id="PF02769"/>
    </source>
</evidence>
<evidence type="ECO:0000256" key="8">
    <source>
        <dbReference type="SAM" id="MobiDB-lite"/>
    </source>
</evidence>
<dbReference type="InterPro" id="IPR016188">
    <property type="entry name" value="PurM-like_N"/>
</dbReference>
<evidence type="ECO:0000259" key="11">
    <source>
        <dbReference type="Pfam" id="PF18072"/>
    </source>
</evidence>
<feature type="region of interest" description="Disordered" evidence="8">
    <location>
        <begin position="371"/>
        <end position="397"/>
    </location>
</feature>
<dbReference type="NCBIfam" id="TIGR01736">
    <property type="entry name" value="FGAM_synth_II"/>
    <property type="match status" value="1"/>
</dbReference>
<keyword evidence="2" id="KW-0436">Ligase</keyword>
<keyword evidence="3" id="KW-0479">Metal-binding</keyword>
<dbReference type="GO" id="GO:0046872">
    <property type="term" value="F:metal ion binding"/>
    <property type="evidence" value="ECO:0007669"/>
    <property type="project" value="UniProtKB-KW"/>
</dbReference>
<evidence type="ECO:0000313" key="12">
    <source>
        <dbReference type="EMBL" id="SUZ66171.1"/>
    </source>
</evidence>
<organism evidence="12">
    <name type="scientific">marine metagenome</name>
    <dbReference type="NCBI Taxonomy" id="408172"/>
    <lineage>
        <taxon>unclassified sequences</taxon>
        <taxon>metagenomes</taxon>
        <taxon>ecological metagenomes</taxon>
    </lineage>
</organism>
<dbReference type="AlphaFoldDB" id="A0A381PGM7"/>
<feature type="domain" description="PurM-like N-terminal" evidence="9">
    <location>
        <begin position="452"/>
        <end position="560"/>
    </location>
</feature>
<gene>
    <name evidence="12" type="ORF">METZ01_LOCUS19025</name>
</gene>
<dbReference type="Gene3D" id="3.90.650.10">
    <property type="entry name" value="PurM-like C-terminal domain"/>
    <property type="match status" value="2"/>
</dbReference>
<dbReference type="NCBIfam" id="NF002290">
    <property type="entry name" value="PRK01213.1"/>
    <property type="match status" value="1"/>
</dbReference>
<dbReference type="HAMAP" id="MF_00420">
    <property type="entry name" value="PurL_2"/>
    <property type="match status" value="1"/>
</dbReference>
<dbReference type="FunFam" id="3.30.1330.10:FF:000004">
    <property type="entry name" value="Phosphoribosylformylglycinamidine synthase subunit PurL"/>
    <property type="match status" value="1"/>
</dbReference>
<dbReference type="Pfam" id="PF18072">
    <property type="entry name" value="FGAR-AT_linker"/>
    <property type="match status" value="1"/>
</dbReference>
<evidence type="ECO:0008006" key="13">
    <source>
        <dbReference type="Google" id="ProtNLM"/>
    </source>
</evidence>
<dbReference type="InterPro" id="IPR036921">
    <property type="entry name" value="PurM-like_N_sf"/>
</dbReference>
<dbReference type="SUPFAM" id="SSF55326">
    <property type="entry name" value="PurM N-terminal domain-like"/>
    <property type="match status" value="2"/>
</dbReference>
<feature type="domain" description="PurM-like N-terminal" evidence="9">
    <location>
        <begin position="73"/>
        <end position="187"/>
    </location>
</feature>
<dbReference type="EMBL" id="UINC01000977">
    <property type="protein sequence ID" value="SUZ66171.1"/>
    <property type="molecule type" value="Genomic_DNA"/>
</dbReference>
<dbReference type="PANTHER" id="PTHR43555:SF1">
    <property type="entry name" value="PHOSPHORIBOSYLFORMYLGLYCINAMIDINE SYNTHASE SUBUNIT PURL"/>
    <property type="match status" value="1"/>
</dbReference>
<evidence type="ECO:0000259" key="9">
    <source>
        <dbReference type="Pfam" id="PF00586"/>
    </source>
</evidence>
<sequence>VSVAPEDADRVHRELGLSDEEYENIYALLGRHPNHLELAMYSVMWSEHCSYKSSKIHLKRLPTEAPWVLVGPGENAGVIDVGDGIAVAIRIESHNHPSAIEPYQGAATGVGGILRDIFTMGARPIAVMDPLRFGPLDDPRSRWIAEGVISGVSGYGNSVGVPTVGGEIVFDETYKGNPLVNVLAMGVLPVERLVLGRASGVGNLAVLLGASTGRDGIGGVSVLASAGFDDESANADKRPSVQVGDPFEEKRLLEACLELLDEGLVTGIQDLGGAGITCATSETASRGGAGMDVDISAIHSREEGMEPFELMTSESQERMLAIVQPRDLDRVLEISSRWEIAASVIGRVTGDGQLRILDGFDGEVLAELPASTLHDDAPEYDRPLAPPQDLNERRSLDASVGPVDCSADLLTLLRDPAWVYSQYDHQLFLNTVVGPGSDGTLLRLRDPRTGRETGRALGLSTDGNHRWCHVDPRQGTVMVVAEAAMNIACVGAEPMAVVNCLNFGNPEHPDVMWQLSEAVDGMSEACKAFNAPVVGGNVSLYNETNSIDIAPTPVVGIIGMHPRLVEQPPGITVGDGLSLVLLGQQPQGDVSMAGSRWAWEIGGCKGGTLPAFDLAQAVRTVAFVSEIVQKNRVEAVHDVGDGGIGVALAEMAINSRVGMDVSGLDDHRALFNESGGRVVVALSDSDLRSFLEESSNRGVPAQSIGRTGGLSLVLGSIIDLSVDDLTRASRDALPQALGQGTVSG</sequence>
<dbReference type="PANTHER" id="PTHR43555">
    <property type="entry name" value="PHOSPHORIBOSYLFORMYLGLYCINAMIDINE SYNTHASE SUBUNIT PURL"/>
    <property type="match status" value="1"/>
</dbReference>
<keyword evidence="5" id="KW-0658">Purine biosynthesis</keyword>
<dbReference type="PIRSF" id="PIRSF001587">
    <property type="entry name" value="FGAM_synthase_II"/>
    <property type="match status" value="1"/>
</dbReference>
<feature type="domain" description="PurM-like C-terminal" evidence="10">
    <location>
        <begin position="201"/>
        <end position="356"/>
    </location>
</feature>
<feature type="non-terminal residue" evidence="12">
    <location>
        <position position="1"/>
    </location>
</feature>
<evidence type="ECO:0000256" key="7">
    <source>
        <dbReference type="ARBA" id="ARBA00022842"/>
    </source>
</evidence>
<dbReference type="CDD" id="cd02204">
    <property type="entry name" value="PurL_repeat2"/>
    <property type="match status" value="1"/>
</dbReference>
<keyword evidence="6" id="KW-0067">ATP-binding</keyword>
<keyword evidence="4" id="KW-0547">Nucleotide-binding</keyword>
<reference evidence="12" key="1">
    <citation type="submission" date="2018-05" db="EMBL/GenBank/DDBJ databases">
        <authorList>
            <person name="Lanie J.A."/>
            <person name="Ng W.-L."/>
            <person name="Kazmierczak K.M."/>
            <person name="Andrzejewski T.M."/>
            <person name="Davidsen T.M."/>
            <person name="Wayne K.J."/>
            <person name="Tettelin H."/>
            <person name="Glass J.I."/>
            <person name="Rusch D."/>
            <person name="Podicherti R."/>
            <person name="Tsui H.-C.T."/>
            <person name="Winkler M.E."/>
        </authorList>
    </citation>
    <scope>NUCLEOTIDE SEQUENCE</scope>
</reference>
<keyword evidence="7" id="KW-0460">Magnesium</keyword>
<keyword evidence="1" id="KW-0963">Cytoplasm</keyword>
<evidence type="ECO:0000256" key="5">
    <source>
        <dbReference type="ARBA" id="ARBA00022755"/>
    </source>
</evidence>
<dbReference type="Pfam" id="PF02769">
    <property type="entry name" value="AIRS_C"/>
    <property type="match status" value="2"/>
</dbReference>
<dbReference type="Pfam" id="PF00586">
    <property type="entry name" value="AIRS"/>
    <property type="match status" value="2"/>
</dbReference>
<dbReference type="Gene3D" id="3.30.1330.10">
    <property type="entry name" value="PurM-like, N-terminal domain"/>
    <property type="match status" value="2"/>
</dbReference>
<evidence type="ECO:0000256" key="3">
    <source>
        <dbReference type="ARBA" id="ARBA00022723"/>
    </source>
</evidence>
<name>A0A381PGM7_9ZZZZ</name>
<dbReference type="GO" id="GO:0005524">
    <property type="term" value="F:ATP binding"/>
    <property type="evidence" value="ECO:0007669"/>
    <property type="project" value="UniProtKB-KW"/>
</dbReference>
<dbReference type="InterPro" id="IPR041609">
    <property type="entry name" value="PurL_linker"/>
</dbReference>
<evidence type="ECO:0000256" key="1">
    <source>
        <dbReference type="ARBA" id="ARBA00022490"/>
    </source>
</evidence>
<dbReference type="CDD" id="cd02203">
    <property type="entry name" value="PurL_repeat1"/>
    <property type="match status" value="1"/>
</dbReference>
<accession>A0A381PGM7</accession>
<dbReference type="InterPro" id="IPR036676">
    <property type="entry name" value="PurM-like_C_sf"/>
</dbReference>
<feature type="compositionally biased region" description="Basic and acidic residues" evidence="8">
    <location>
        <begin position="373"/>
        <end position="382"/>
    </location>
</feature>
<evidence type="ECO:0000256" key="2">
    <source>
        <dbReference type="ARBA" id="ARBA00022598"/>
    </source>
</evidence>
<protein>
    <recommendedName>
        <fullName evidence="13">PurM-like C-terminal domain-containing protein</fullName>
    </recommendedName>
</protein>
<dbReference type="GO" id="GO:0004642">
    <property type="term" value="F:phosphoribosylformylglycinamidine synthase activity"/>
    <property type="evidence" value="ECO:0007669"/>
    <property type="project" value="InterPro"/>
</dbReference>
<evidence type="ECO:0000256" key="4">
    <source>
        <dbReference type="ARBA" id="ARBA00022741"/>
    </source>
</evidence>
<proteinExistence type="inferred from homology"/>
<dbReference type="InterPro" id="IPR010074">
    <property type="entry name" value="PRibForGlyAmidine_synth_PurL"/>
</dbReference>